<dbReference type="InterPro" id="IPR039498">
    <property type="entry name" value="NTP_transf_5"/>
</dbReference>
<accession>A0A0F9QPF3</accession>
<evidence type="ECO:0000313" key="1">
    <source>
        <dbReference type="EMBL" id="KKN15031.1"/>
    </source>
</evidence>
<gene>
    <name evidence="1" type="ORF">LCGC14_0990110</name>
</gene>
<dbReference type="Gene3D" id="3.30.460.40">
    <property type="match status" value="1"/>
</dbReference>
<dbReference type="Pfam" id="PF14907">
    <property type="entry name" value="NTP_transf_5"/>
    <property type="match status" value="1"/>
</dbReference>
<reference evidence="1" key="1">
    <citation type="journal article" date="2015" name="Nature">
        <title>Complex archaea that bridge the gap between prokaryotes and eukaryotes.</title>
        <authorList>
            <person name="Spang A."/>
            <person name="Saw J.H."/>
            <person name="Jorgensen S.L."/>
            <person name="Zaremba-Niedzwiedzka K."/>
            <person name="Martijn J."/>
            <person name="Lind A.E."/>
            <person name="van Eijk R."/>
            <person name="Schleper C."/>
            <person name="Guy L."/>
            <person name="Ettema T.J."/>
        </authorList>
    </citation>
    <scope>NUCLEOTIDE SEQUENCE</scope>
</reference>
<proteinExistence type="predicted"/>
<name>A0A0F9QPF3_9ZZZZ</name>
<organism evidence="1">
    <name type="scientific">marine sediment metagenome</name>
    <dbReference type="NCBI Taxonomy" id="412755"/>
    <lineage>
        <taxon>unclassified sequences</taxon>
        <taxon>metagenomes</taxon>
        <taxon>ecological metagenomes</taxon>
    </lineage>
</organism>
<evidence type="ECO:0008006" key="2">
    <source>
        <dbReference type="Google" id="ProtNLM"/>
    </source>
</evidence>
<comment type="caution">
    <text evidence="1">The sequence shown here is derived from an EMBL/GenBank/DDBJ whole genome shotgun (WGS) entry which is preliminary data.</text>
</comment>
<sequence>MTSVEQKILACATELNPDSNQQEKMRQLMSHDVDVDHLINLAYKEGMAGLLYKNLMKSGVLANLGHEQRERLQTLYYQTVLSNQKLIQDLKEILHLLDKKKIRIVLLQGIALLLPIYDDIGLRPLTDIDLWVLQKNYASLISILGSQGYERNHIYPNTFRKGSTIFDLHTQILWADRIKASKMLLAKSQENIYSETQVADFEGQEVLCLSQYDQVLLLGLHALKHNVSRLVWIADIKSLLADWKSLDWEALINRAGELGQEKTLVYIFFLLRLFDFQLPPEASQLLERKRLGFLEKRALEERIKGDSLPLWSPLLLISSGKGLKARFSFILETLFPRPEILRQVFPDSVNRKVGVLYLKRIVQLFGFIKVSLKKKKGSNL</sequence>
<protein>
    <recommendedName>
        <fullName evidence="2">Nucleotidyltransferase family protein</fullName>
    </recommendedName>
</protein>
<dbReference type="EMBL" id="LAZR01003754">
    <property type="protein sequence ID" value="KKN15031.1"/>
    <property type="molecule type" value="Genomic_DNA"/>
</dbReference>
<dbReference type="AlphaFoldDB" id="A0A0F9QPF3"/>